<dbReference type="GO" id="GO:0034755">
    <property type="term" value="P:iron ion transmembrane transport"/>
    <property type="evidence" value="ECO:0007669"/>
    <property type="project" value="TreeGrafter"/>
</dbReference>
<dbReference type="NCBIfam" id="TIGR01197">
    <property type="entry name" value="nramp"/>
    <property type="match status" value="1"/>
</dbReference>
<feature type="transmembrane region" description="Helical" evidence="6">
    <location>
        <begin position="142"/>
        <end position="160"/>
    </location>
</feature>
<dbReference type="NCBIfam" id="NF037982">
    <property type="entry name" value="Nramp_1"/>
    <property type="match status" value="1"/>
</dbReference>
<dbReference type="Proteomes" id="UP000192801">
    <property type="component" value="Unassembled WGS sequence"/>
</dbReference>
<dbReference type="Pfam" id="PF01566">
    <property type="entry name" value="Nramp"/>
    <property type="match status" value="1"/>
</dbReference>
<name>A0A1X0DCZ0_9MYCO</name>
<feature type="transmembrane region" description="Helical" evidence="6">
    <location>
        <begin position="182"/>
        <end position="206"/>
    </location>
</feature>
<evidence type="ECO:0000313" key="7">
    <source>
        <dbReference type="EMBL" id="ORA70042.1"/>
    </source>
</evidence>
<dbReference type="PANTHER" id="PTHR11706">
    <property type="entry name" value="SOLUTE CARRIER PROTEIN FAMILY 11 MEMBER"/>
    <property type="match status" value="1"/>
</dbReference>
<keyword evidence="8" id="KW-1185">Reference proteome</keyword>
<sequence>MPALYLLGPAFVAAIAYVDPGNVAANVSAGSQFGFLLLWVIVVANVMAGLVQYLSAKLGLVTGTTLPEAIAARSGTAARIGFWAQAELVAVATDLAEVVGGALALYLLFGLPLLAGGVVTGAVSLLLLVVQDRRGQRTFERVISGLLLVIAIGFLSSLFVDPPAPADMASGLVPRFDGLESILLAAAILGATVMPHAVYLHSGLVIDRHGRFEPGPKRTRLLAATRWDVVLAMLIAGAVNIAMLLVAATHLQGRPDTDSIEGAYAAVRDSLGPTVALLFAVGLLASGLASSSIGAYAGAMIMDGMLKVSVPLLVRRFVTLLPAIVVLALHVDPSRALVLSQVALSFGIPFAVLPLIRLTSDRALMGDDVNHRISTVLGWLVAIVISVLNLVLVYQTFAG</sequence>
<dbReference type="STRING" id="444597.BST26_12035"/>
<gene>
    <name evidence="7" type="ORF">BST26_12035</name>
</gene>
<feature type="transmembrane region" description="Helical" evidence="6">
    <location>
        <begin position="36"/>
        <end position="55"/>
    </location>
</feature>
<dbReference type="InterPro" id="IPR001046">
    <property type="entry name" value="NRAMP_fam"/>
</dbReference>
<keyword evidence="3 6" id="KW-0812">Transmembrane</keyword>
<evidence type="ECO:0000256" key="4">
    <source>
        <dbReference type="ARBA" id="ARBA00022989"/>
    </source>
</evidence>
<accession>A0A1X0DCZ0</accession>
<evidence type="ECO:0000256" key="5">
    <source>
        <dbReference type="ARBA" id="ARBA00023136"/>
    </source>
</evidence>
<evidence type="ECO:0000256" key="6">
    <source>
        <dbReference type="SAM" id="Phobius"/>
    </source>
</evidence>
<dbReference type="PANTHER" id="PTHR11706:SF33">
    <property type="entry name" value="NATURAL RESISTANCE-ASSOCIATED MACROPHAGE PROTEIN 2"/>
    <property type="match status" value="1"/>
</dbReference>
<dbReference type="PRINTS" id="PR00447">
    <property type="entry name" value="NATRESASSCMP"/>
</dbReference>
<feature type="transmembrane region" description="Helical" evidence="6">
    <location>
        <begin position="337"/>
        <end position="356"/>
    </location>
</feature>
<comment type="caution">
    <text evidence="7">The sequence shown here is derived from an EMBL/GenBank/DDBJ whole genome shotgun (WGS) entry which is preliminary data.</text>
</comment>
<dbReference type="GO" id="GO:0005886">
    <property type="term" value="C:plasma membrane"/>
    <property type="evidence" value="ECO:0007669"/>
    <property type="project" value="TreeGrafter"/>
</dbReference>
<evidence type="ECO:0000256" key="3">
    <source>
        <dbReference type="ARBA" id="ARBA00022692"/>
    </source>
</evidence>
<evidence type="ECO:0000313" key="8">
    <source>
        <dbReference type="Proteomes" id="UP000192801"/>
    </source>
</evidence>
<feature type="transmembrane region" description="Helical" evidence="6">
    <location>
        <begin position="227"/>
        <end position="248"/>
    </location>
</feature>
<feature type="transmembrane region" description="Helical" evidence="6">
    <location>
        <begin position="276"/>
        <end position="301"/>
    </location>
</feature>
<comment type="subcellular location">
    <subcellularLocation>
        <location evidence="1">Membrane</location>
        <topology evidence="1">Multi-pass membrane protein</topology>
    </subcellularLocation>
</comment>
<dbReference type="EMBL" id="MVHS01000026">
    <property type="protein sequence ID" value="ORA70042.1"/>
    <property type="molecule type" value="Genomic_DNA"/>
</dbReference>
<proteinExistence type="predicted"/>
<dbReference type="AlphaFoldDB" id="A0A1X0DCZ0"/>
<dbReference type="NCBIfam" id="NF001923">
    <property type="entry name" value="PRK00701.1"/>
    <property type="match status" value="1"/>
</dbReference>
<dbReference type="GO" id="GO:0005384">
    <property type="term" value="F:manganese ion transmembrane transporter activity"/>
    <property type="evidence" value="ECO:0007669"/>
    <property type="project" value="TreeGrafter"/>
</dbReference>
<evidence type="ECO:0000256" key="2">
    <source>
        <dbReference type="ARBA" id="ARBA00022448"/>
    </source>
</evidence>
<feature type="transmembrane region" description="Helical" evidence="6">
    <location>
        <begin position="376"/>
        <end position="397"/>
    </location>
</feature>
<keyword evidence="5 6" id="KW-0472">Membrane</keyword>
<organism evidence="7 8">
    <name type="scientific">Mycolicibacterium insubricum</name>
    <dbReference type="NCBI Taxonomy" id="444597"/>
    <lineage>
        <taxon>Bacteria</taxon>
        <taxon>Bacillati</taxon>
        <taxon>Actinomycetota</taxon>
        <taxon>Actinomycetes</taxon>
        <taxon>Mycobacteriales</taxon>
        <taxon>Mycobacteriaceae</taxon>
        <taxon>Mycolicibacterium</taxon>
    </lineage>
</organism>
<feature type="transmembrane region" description="Helical" evidence="6">
    <location>
        <begin position="105"/>
        <end position="130"/>
    </location>
</feature>
<keyword evidence="4 6" id="KW-1133">Transmembrane helix</keyword>
<dbReference type="GO" id="GO:0015086">
    <property type="term" value="F:cadmium ion transmembrane transporter activity"/>
    <property type="evidence" value="ECO:0007669"/>
    <property type="project" value="TreeGrafter"/>
</dbReference>
<feature type="transmembrane region" description="Helical" evidence="6">
    <location>
        <begin position="313"/>
        <end position="331"/>
    </location>
</feature>
<keyword evidence="2" id="KW-0813">Transport</keyword>
<protein>
    <submittedName>
        <fullName evidence="7">Divalent metal cation transporter</fullName>
    </submittedName>
</protein>
<dbReference type="OrthoDB" id="9787548at2"/>
<evidence type="ECO:0000256" key="1">
    <source>
        <dbReference type="ARBA" id="ARBA00004141"/>
    </source>
</evidence>
<reference evidence="7 8" key="1">
    <citation type="submission" date="2016-12" db="EMBL/GenBank/DDBJ databases">
        <title>The new phylogeny of genus Mycobacterium.</title>
        <authorList>
            <person name="Tortoli E."/>
            <person name="Trovato A."/>
            <person name="Cirillo D.M."/>
        </authorList>
    </citation>
    <scope>NUCLEOTIDE SEQUENCE [LARGE SCALE GENOMIC DNA]</scope>
    <source>
        <strain evidence="7 8">DSM 45130</strain>
    </source>
</reference>